<dbReference type="EMBL" id="LXWF01000033">
    <property type="protein sequence ID" value="ORC17362.1"/>
    <property type="molecule type" value="Genomic_DNA"/>
</dbReference>
<reference evidence="2 3" key="1">
    <citation type="submission" date="2016-05" db="EMBL/GenBank/DDBJ databases">
        <title>Draft genome sequence of a porcine commensal Rothia nasimurium.</title>
        <authorList>
            <person name="Gaiser R.A."/>
            <person name="Van Baarlen P."/>
            <person name="Wells J.M."/>
        </authorList>
    </citation>
    <scope>NUCLEOTIDE SEQUENCE [LARGE SCALE GENOMIC DNA]</scope>
    <source>
        <strain evidence="2 3">PT-32</strain>
    </source>
</reference>
<protein>
    <submittedName>
        <fullName evidence="2">Uncharacterized protein</fullName>
    </submittedName>
</protein>
<keyword evidence="1" id="KW-0472">Membrane</keyword>
<dbReference type="Pfam" id="PF20176">
    <property type="entry name" value="DUF6541"/>
    <property type="match status" value="1"/>
</dbReference>
<feature type="transmembrane region" description="Helical" evidence="1">
    <location>
        <begin position="242"/>
        <end position="259"/>
    </location>
</feature>
<feature type="transmembrane region" description="Helical" evidence="1">
    <location>
        <begin position="295"/>
        <end position="313"/>
    </location>
</feature>
<keyword evidence="3" id="KW-1185">Reference proteome</keyword>
<accession>A0A1Y1RP50</accession>
<keyword evidence="1" id="KW-0812">Transmembrane</keyword>
<sequence>MTWFDIMVPFVVGLFYLFVPGLLIAVAARVRGFDAFALAPALSVGATIVGAVAAPALGITWGALVPLVAAVLLACLLGGLSFAAVKLGLWDAPGVHRSQDAGTGRSAERQVAQGAWFSREQALFWLSTLVGAALLMRNVTNALGSPEWISQTWDNNFHLNAVRYIENTGSASPMTLGAMTAAEGDSTFYPGAWHAMVSLIFTGSGADIPVATNTMALLVCSVVWPLGVVFMMRQILAMRAPGVLVIGALTASFTAYPILLLDFGVLYPNLLGIALIAPVLALVAQLFRTVAVRRLATVQTLVLGIPAGLALALAHPNTLMSALVMMAPIFMARLFIQWKALMGGGATRVNVAVTTLGVAALLGALYVLWLVVRPPEEAGEMWGPVLSPAQAMGESLVQGTMGQGVQWLLLVLFVVGLYALVRTRRAPLWIFFSWVVATYFYVAARSLPWEDDRYFVVGIWYHDSFRLAALLPIVAIPLMVLAVDWLAEKALDVRDWAGTLGVSRETVVAGLAALGVIVVGVLGQTAQPLEDQVEASYIAYQPTDNSPLLSEDERNVLEALDDFVPVDSEIAVQAFTGAPLAYALADRKVTAYHTIYAADEQTWYIQQNLNKALRDSQVCQIADQNSIDYYLDFGTEEVNGGNHVGWYRGYEDLPQSGVLTEVYRSGDAVLYEITACP</sequence>
<dbReference type="OrthoDB" id="3169698at2"/>
<feature type="transmembrane region" description="Helical" evidence="1">
    <location>
        <begin position="404"/>
        <end position="421"/>
    </location>
</feature>
<feature type="transmembrane region" description="Helical" evidence="1">
    <location>
        <begin position="265"/>
        <end position="283"/>
    </location>
</feature>
<feature type="transmembrane region" description="Helical" evidence="1">
    <location>
        <begin position="507"/>
        <end position="526"/>
    </location>
</feature>
<keyword evidence="1" id="KW-1133">Transmembrane helix</keyword>
<feature type="transmembrane region" description="Helical" evidence="1">
    <location>
        <begin position="208"/>
        <end position="230"/>
    </location>
</feature>
<gene>
    <name evidence="2" type="ORF">A7979_02860</name>
</gene>
<evidence type="ECO:0000313" key="2">
    <source>
        <dbReference type="EMBL" id="ORC17362.1"/>
    </source>
</evidence>
<feature type="transmembrane region" description="Helical" evidence="1">
    <location>
        <begin position="122"/>
        <end position="140"/>
    </location>
</feature>
<feature type="transmembrane region" description="Helical" evidence="1">
    <location>
        <begin position="63"/>
        <end position="89"/>
    </location>
</feature>
<comment type="caution">
    <text evidence="2">The sequence shown here is derived from an EMBL/GenBank/DDBJ whole genome shotgun (WGS) entry which is preliminary data.</text>
</comment>
<dbReference type="AlphaFoldDB" id="A0A1Y1RP50"/>
<name>A0A1Y1RP50_9MICC</name>
<proteinExistence type="predicted"/>
<evidence type="ECO:0000313" key="3">
    <source>
        <dbReference type="Proteomes" id="UP000192359"/>
    </source>
</evidence>
<feature type="transmembrane region" description="Helical" evidence="1">
    <location>
        <begin position="6"/>
        <end position="28"/>
    </location>
</feature>
<feature type="transmembrane region" description="Helical" evidence="1">
    <location>
        <begin position="319"/>
        <end position="336"/>
    </location>
</feature>
<feature type="transmembrane region" description="Helical" evidence="1">
    <location>
        <begin position="428"/>
        <end position="447"/>
    </location>
</feature>
<feature type="transmembrane region" description="Helical" evidence="1">
    <location>
        <begin position="348"/>
        <end position="372"/>
    </location>
</feature>
<evidence type="ECO:0000256" key="1">
    <source>
        <dbReference type="SAM" id="Phobius"/>
    </source>
</evidence>
<feature type="transmembrane region" description="Helical" evidence="1">
    <location>
        <begin position="467"/>
        <end position="487"/>
    </location>
</feature>
<dbReference type="Proteomes" id="UP000192359">
    <property type="component" value="Unassembled WGS sequence"/>
</dbReference>
<organism evidence="2 3">
    <name type="scientific">Rothia nasimurium</name>
    <dbReference type="NCBI Taxonomy" id="85336"/>
    <lineage>
        <taxon>Bacteria</taxon>
        <taxon>Bacillati</taxon>
        <taxon>Actinomycetota</taxon>
        <taxon>Actinomycetes</taxon>
        <taxon>Micrococcales</taxon>
        <taxon>Micrococcaceae</taxon>
        <taxon>Rothia</taxon>
    </lineage>
</organism>
<dbReference type="RefSeq" id="WP_083091846.1">
    <property type="nucleotide sequence ID" value="NZ_LXWF01000033.1"/>
</dbReference>
<dbReference type="InterPro" id="IPR046671">
    <property type="entry name" value="DUF6541"/>
</dbReference>
<feature type="transmembrane region" description="Helical" evidence="1">
    <location>
        <begin position="35"/>
        <end position="57"/>
    </location>
</feature>